<dbReference type="Proteomes" id="UP001335325">
    <property type="component" value="Chromosome"/>
</dbReference>
<dbReference type="EMBL" id="CP109134">
    <property type="protein sequence ID" value="WSD08411.1"/>
    <property type="molecule type" value="Genomic_DNA"/>
</dbReference>
<evidence type="ECO:0000313" key="2">
    <source>
        <dbReference type="EMBL" id="WSD08411.1"/>
    </source>
</evidence>
<sequence>MIYRHHIAPPRAFTQLSHEIIRHPRLTSDAVRLLTWQLSLPQGAREPLSRTAERARIGGSAFTRAKRQLKDEGFVHERRVQGPGGRWATQQLVSSTPLSAAEAAKLLARMPVGPAGGTITERVSPQLAPGARIPAVGEPTTPPTDGHPKKDSWENTSHRPPEPPSPATESETETATASASASASASAAPETEPQPETTTAPPLLEEARALVSTFPGLSPALRHIPRAMHAELADLTARWLAAGHPPTAVRLHILRGLPDDGSPVHRPGGLLRYLLRDVPPVPPVPTGTGSAPEATPPPRGASPEQPLEPRLSPRLAGARECTGDHVQPTLFRPITDEALCRDCTARSALPR</sequence>
<organism evidence="2 3">
    <name type="scientific">Streptomyces hirsutus</name>
    <dbReference type="NCBI Taxonomy" id="35620"/>
    <lineage>
        <taxon>Bacteria</taxon>
        <taxon>Bacillati</taxon>
        <taxon>Actinomycetota</taxon>
        <taxon>Actinomycetes</taxon>
        <taxon>Kitasatosporales</taxon>
        <taxon>Streptomycetaceae</taxon>
        <taxon>Streptomyces</taxon>
    </lineage>
</organism>
<accession>A0ABZ1GS04</accession>
<evidence type="ECO:0008006" key="4">
    <source>
        <dbReference type="Google" id="ProtNLM"/>
    </source>
</evidence>
<evidence type="ECO:0000313" key="3">
    <source>
        <dbReference type="Proteomes" id="UP001335325"/>
    </source>
</evidence>
<feature type="region of interest" description="Disordered" evidence="1">
    <location>
        <begin position="130"/>
        <end position="199"/>
    </location>
</feature>
<reference evidence="2 3" key="1">
    <citation type="submission" date="2022-10" db="EMBL/GenBank/DDBJ databases">
        <title>The complete genomes of actinobacterial strains from the NBC collection.</title>
        <authorList>
            <person name="Joergensen T.S."/>
            <person name="Alvarez Arevalo M."/>
            <person name="Sterndorff E.B."/>
            <person name="Faurdal D."/>
            <person name="Vuksanovic O."/>
            <person name="Mourched A.-S."/>
            <person name="Charusanti P."/>
            <person name="Shaw S."/>
            <person name="Blin K."/>
            <person name="Weber T."/>
        </authorList>
    </citation>
    <scope>NUCLEOTIDE SEQUENCE [LARGE SCALE GENOMIC DNA]</scope>
    <source>
        <strain evidence="2 3">NBC 01753</strain>
    </source>
</reference>
<feature type="compositionally biased region" description="Low complexity" evidence="1">
    <location>
        <begin position="167"/>
        <end position="199"/>
    </location>
</feature>
<name>A0ABZ1GS04_9ACTN</name>
<feature type="region of interest" description="Disordered" evidence="1">
    <location>
        <begin position="281"/>
        <end position="326"/>
    </location>
</feature>
<dbReference type="RefSeq" id="WP_326754307.1">
    <property type="nucleotide sequence ID" value="NZ_CP109134.1"/>
</dbReference>
<keyword evidence="3" id="KW-1185">Reference proteome</keyword>
<gene>
    <name evidence="2" type="ORF">OIE73_23570</name>
</gene>
<feature type="compositionally biased region" description="Basic and acidic residues" evidence="1">
    <location>
        <begin position="146"/>
        <end position="161"/>
    </location>
</feature>
<proteinExistence type="predicted"/>
<evidence type="ECO:0000256" key="1">
    <source>
        <dbReference type="SAM" id="MobiDB-lite"/>
    </source>
</evidence>
<dbReference type="GeneID" id="91545614"/>
<protein>
    <recommendedName>
        <fullName evidence="4">Helix-turn-helix domain-containing protein</fullName>
    </recommendedName>
</protein>